<dbReference type="SUPFAM" id="SSF57667">
    <property type="entry name" value="beta-beta-alpha zinc fingers"/>
    <property type="match status" value="4"/>
</dbReference>
<evidence type="ECO:0000256" key="7">
    <source>
        <dbReference type="PROSITE-ProRule" id="PRU00042"/>
    </source>
</evidence>
<keyword evidence="3" id="KW-0677">Repeat</keyword>
<feature type="domain" description="C2H2-type" evidence="8">
    <location>
        <begin position="257"/>
        <end position="284"/>
    </location>
</feature>
<dbReference type="Pfam" id="PF00096">
    <property type="entry name" value="zf-C2H2"/>
    <property type="match status" value="7"/>
</dbReference>
<sequence>MEKSFFPNQELVENIIYVEEESDLNNPPYTLVDFDGKLGIELIDSQPEIRTKDYICGSCDDSFENRTELDTHLKNNHPEIYDIVSSYRKQSETVKPVQSSNARNSESCFTCKCGSEFQKFVELEVHVQIEHSDEFETVTENVEEEENTESENVQLTNSNDIEIVEEKNEDNVEITSNFVEDSIENETKDDQEESQDNDDAPTSFVTIDELISKRIVGGKSNRPINRSYNCHYCTEIFSLKTNYIQHMKENHPDNPEYLCEICSKGFFDQLQLKKHKNTHNTKRFVCDICSKGFVTKSKLTVHLDVHFRKNTVDCEICGKTFAAKSGYRVHLKKHLGMWEKNIVCQVCNARFRYQYNLDVHMKSHSGQKDFHCDICSKSFGLQRQLQAHIDSHNGVRNFSCESCGQKFIRRQTWRRHILTHTGQKDYKCQICNAAYVDRRSLRKHLEKIHPNLNLEAYSKPLTQVPVIIEERISNEAILYSDELQI</sequence>
<dbReference type="InterPro" id="IPR013087">
    <property type="entry name" value="Znf_C2H2_type"/>
</dbReference>
<dbReference type="SMART" id="SM00355">
    <property type="entry name" value="ZnF_C2H2"/>
    <property type="match status" value="10"/>
</dbReference>
<keyword evidence="6" id="KW-0539">Nucleus</keyword>
<protein>
    <submittedName>
        <fullName evidence="9">CSON005370 protein</fullName>
    </submittedName>
</protein>
<reference evidence="9" key="1">
    <citation type="submission" date="2018-04" db="EMBL/GenBank/DDBJ databases">
        <authorList>
            <person name="Go L.Y."/>
            <person name="Mitchell J.A."/>
        </authorList>
    </citation>
    <scope>NUCLEOTIDE SEQUENCE</scope>
    <source>
        <tissue evidence="9">Whole organism</tissue>
    </source>
</reference>
<reference evidence="10" key="2">
    <citation type="submission" date="2018-07" db="EMBL/GenBank/DDBJ databases">
        <authorList>
            <person name="Quirk P.G."/>
            <person name="Krulwich T.A."/>
        </authorList>
    </citation>
    <scope>NUCLEOTIDE SEQUENCE</scope>
</reference>
<dbReference type="EMBL" id="UFQT01002138">
    <property type="protein sequence ID" value="SSX32738.1"/>
    <property type="molecule type" value="Genomic_DNA"/>
</dbReference>
<dbReference type="PROSITE" id="PS50157">
    <property type="entry name" value="ZINC_FINGER_C2H2_2"/>
    <property type="match status" value="9"/>
</dbReference>
<evidence type="ECO:0000256" key="2">
    <source>
        <dbReference type="ARBA" id="ARBA00022723"/>
    </source>
</evidence>
<feature type="domain" description="C2H2-type" evidence="8">
    <location>
        <begin position="426"/>
        <end position="449"/>
    </location>
</feature>
<accession>A0A336LHK5</accession>
<evidence type="ECO:0000256" key="6">
    <source>
        <dbReference type="ARBA" id="ARBA00023242"/>
    </source>
</evidence>
<dbReference type="Pfam" id="PF13912">
    <property type="entry name" value="zf-C2H2_6"/>
    <property type="match status" value="1"/>
</dbReference>
<keyword evidence="2" id="KW-0479">Metal-binding</keyword>
<dbReference type="OMA" id="DTHWIEN"/>
<keyword evidence="5" id="KW-0862">Zinc</keyword>
<proteinExistence type="predicted"/>
<dbReference type="Gene3D" id="3.30.160.60">
    <property type="entry name" value="Classic Zinc Finger"/>
    <property type="match status" value="8"/>
</dbReference>
<gene>
    <name evidence="9" type="primary">CSON005370</name>
</gene>
<dbReference type="PANTHER" id="PTHR24394">
    <property type="entry name" value="ZINC FINGER PROTEIN"/>
    <property type="match status" value="1"/>
</dbReference>
<dbReference type="AlphaFoldDB" id="A0A336LHK5"/>
<feature type="domain" description="C2H2-type" evidence="8">
    <location>
        <begin position="398"/>
        <end position="425"/>
    </location>
</feature>
<evidence type="ECO:0000256" key="3">
    <source>
        <dbReference type="ARBA" id="ARBA00022737"/>
    </source>
</evidence>
<evidence type="ECO:0000313" key="9">
    <source>
        <dbReference type="EMBL" id="SSX13302.1"/>
    </source>
</evidence>
<dbReference type="PANTHER" id="PTHR24394:SF29">
    <property type="entry name" value="MYONEURIN"/>
    <property type="match status" value="1"/>
</dbReference>
<evidence type="ECO:0000259" key="8">
    <source>
        <dbReference type="PROSITE" id="PS50157"/>
    </source>
</evidence>
<evidence type="ECO:0000256" key="4">
    <source>
        <dbReference type="ARBA" id="ARBA00022771"/>
    </source>
</evidence>
<dbReference type="VEuPathDB" id="VectorBase:CSON005370"/>
<dbReference type="GO" id="GO:0005634">
    <property type="term" value="C:nucleus"/>
    <property type="evidence" value="ECO:0007669"/>
    <property type="project" value="UniProtKB-SubCell"/>
</dbReference>
<dbReference type="PROSITE" id="PS00028">
    <property type="entry name" value="ZINC_FINGER_C2H2_1"/>
    <property type="match status" value="10"/>
</dbReference>
<feature type="domain" description="C2H2-type" evidence="8">
    <location>
        <begin position="342"/>
        <end position="369"/>
    </location>
</feature>
<evidence type="ECO:0000256" key="1">
    <source>
        <dbReference type="ARBA" id="ARBA00004123"/>
    </source>
</evidence>
<evidence type="ECO:0000313" key="10">
    <source>
        <dbReference type="EMBL" id="SSX32738.1"/>
    </source>
</evidence>
<feature type="domain" description="C2H2-type" evidence="8">
    <location>
        <begin position="228"/>
        <end position="256"/>
    </location>
</feature>
<name>A0A336LHK5_CULSO</name>
<feature type="domain" description="C2H2-type" evidence="8">
    <location>
        <begin position="370"/>
        <end position="397"/>
    </location>
</feature>
<dbReference type="GO" id="GO:0000981">
    <property type="term" value="F:DNA-binding transcription factor activity, RNA polymerase II-specific"/>
    <property type="evidence" value="ECO:0007669"/>
    <property type="project" value="TreeGrafter"/>
</dbReference>
<dbReference type="EMBL" id="UFQS01002138">
    <property type="protein sequence ID" value="SSX13302.1"/>
    <property type="molecule type" value="Genomic_DNA"/>
</dbReference>
<evidence type="ECO:0000256" key="5">
    <source>
        <dbReference type="ARBA" id="ARBA00022833"/>
    </source>
</evidence>
<feature type="domain" description="C2H2-type" evidence="8">
    <location>
        <begin position="284"/>
        <end position="311"/>
    </location>
</feature>
<dbReference type="GO" id="GO:0008270">
    <property type="term" value="F:zinc ion binding"/>
    <property type="evidence" value="ECO:0007669"/>
    <property type="project" value="UniProtKB-KW"/>
</dbReference>
<keyword evidence="4 7" id="KW-0863">Zinc-finger</keyword>
<organism evidence="9">
    <name type="scientific">Culicoides sonorensis</name>
    <name type="common">Biting midge</name>
    <dbReference type="NCBI Taxonomy" id="179676"/>
    <lineage>
        <taxon>Eukaryota</taxon>
        <taxon>Metazoa</taxon>
        <taxon>Ecdysozoa</taxon>
        <taxon>Arthropoda</taxon>
        <taxon>Hexapoda</taxon>
        <taxon>Insecta</taxon>
        <taxon>Pterygota</taxon>
        <taxon>Neoptera</taxon>
        <taxon>Endopterygota</taxon>
        <taxon>Diptera</taxon>
        <taxon>Nematocera</taxon>
        <taxon>Chironomoidea</taxon>
        <taxon>Ceratopogonidae</taxon>
        <taxon>Ceratopogoninae</taxon>
        <taxon>Culicoides</taxon>
        <taxon>Monoculicoides</taxon>
    </lineage>
</organism>
<feature type="domain" description="C2H2-type" evidence="8">
    <location>
        <begin position="54"/>
        <end position="77"/>
    </location>
</feature>
<comment type="subcellular location">
    <subcellularLocation>
        <location evidence="1">Nucleus</location>
    </subcellularLocation>
</comment>
<dbReference type="InterPro" id="IPR036236">
    <property type="entry name" value="Znf_C2H2_sf"/>
</dbReference>
<feature type="domain" description="C2H2-type" evidence="8">
    <location>
        <begin position="312"/>
        <end position="339"/>
    </location>
</feature>